<evidence type="ECO:0000256" key="1">
    <source>
        <dbReference type="SAM" id="Phobius"/>
    </source>
</evidence>
<feature type="transmembrane region" description="Helical" evidence="1">
    <location>
        <begin position="195"/>
        <end position="213"/>
    </location>
</feature>
<sequence length="333" mass="36815">MKKYLLEITVFISGAVVMIFELVGSRLVAPYLGTSIYVWTALIGVILASLSLGYFIGGKLADKSATYANLGWIIFLAGIGVVIPAFIKTTVLQSFLSLGNHLAWAALFSALILFSIPSFLLGIVSPYAVRLKIKNVDNSGRTVGNLYALSTAGSIAGTFLAGFLIIPLLGVTKIIFLLSAVLVLLSLFLLKDKFFYRLFILLFLVSAILAVAWSEQKQYAQTGKISFSTPYNEVEIYKGIDAQTSRPTLNLSTDRFGRQSTMFLDGNDLASEYGRFYRLAEHFKPQFKKTLMIGGAAYIYPQYYLRKYPTATIDVVEIDPKLTALAREYFSLK</sequence>
<dbReference type="AlphaFoldDB" id="A0A1J4T8R7"/>
<dbReference type="Proteomes" id="UP000182860">
    <property type="component" value="Unassembled WGS sequence"/>
</dbReference>
<dbReference type="InterPro" id="IPR029063">
    <property type="entry name" value="SAM-dependent_MTases_sf"/>
</dbReference>
<dbReference type="EMBL" id="MNUV01000023">
    <property type="protein sequence ID" value="OIO07896.1"/>
    <property type="molecule type" value="Genomic_DNA"/>
</dbReference>
<protein>
    <recommendedName>
        <fullName evidence="4">PABS domain-containing protein</fullName>
    </recommendedName>
</protein>
<proteinExistence type="predicted"/>
<evidence type="ECO:0000313" key="2">
    <source>
        <dbReference type="EMBL" id="OIO07896.1"/>
    </source>
</evidence>
<evidence type="ECO:0000313" key="3">
    <source>
        <dbReference type="Proteomes" id="UP000182860"/>
    </source>
</evidence>
<feature type="transmembrane region" description="Helical" evidence="1">
    <location>
        <begin position="5"/>
        <end position="24"/>
    </location>
</feature>
<feature type="transmembrane region" description="Helical" evidence="1">
    <location>
        <begin position="146"/>
        <end position="168"/>
    </location>
</feature>
<feature type="transmembrane region" description="Helical" evidence="1">
    <location>
        <begin position="36"/>
        <end position="55"/>
    </location>
</feature>
<accession>A0A1J4T8R7</accession>
<keyword evidence="1" id="KW-0812">Transmembrane</keyword>
<keyword evidence="1" id="KW-1133">Transmembrane helix</keyword>
<feature type="transmembrane region" description="Helical" evidence="1">
    <location>
        <begin position="174"/>
        <end position="190"/>
    </location>
</feature>
<feature type="transmembrane region" description="Helical" evidence="1">
    <location>
        <begin position="67"/>
        <end position="87"/>
    </location>
</feature>
<gene>
    <name evidence="2" type="ORF">AUJ35_01365</name>
</gene>
<comment type="caution">
    <text evidence="2">The sequence shown here is derived from an EMBL/GenBank/DDBJ whole genome shotgun (WGS) entry which is preliminary data.</text>
</comment>
<evidence type="ECO:0008006" key="4">
    <source>
        <dbReference type="Google" id="ProtNLM"/>
    </source>
</evidence>
<dbReference type="Gene3D" id="3.40.50.150">
    <property type="entry name" value="Vaccinia Virus protein VP39"/>
    <property type="match status" value="1"/>
</dbReference>
<reference evidence="2 3" key="1">
    <citation type="journal article" date="2016" name="Environ. Microbiol.">
        <title>Genomic resolution of a cold subsurface aquifer community provides metabolic insights for novel microbes adapted to high CO concentrations.</title>
        <authorList>
            <person name="Probst A.J."/>
            <person name="Castelle C.J."/>
            <person name="Singh A."/>
            <person name="Brown C.T."/>
            <person name="Anantharaman K."/>
            <person name="Sharon I."/>
            <person name="Hug L.A."/>
            <person name="Burstein D."/>
            <person name="Emerson J.B."/>
            <person name="Thomas B.C."/>
            <person name="Banfield J.F."/>
        </authorList>
    </citation>
    <scope>NUCLEOTIDE SEQUENCE [LARGE SCALE GENOMIC DNA]</scope>
    <source>
        <strain evidence="2">CG1_02_41_21</strain>
    </source>
</reference>
<dbReference type="SUPFAM" id="SSF53335">
    <property type="entry name" value="S-adenosyl-L-methionine-dependent methyltransferases"/>
    <property type="match status" value="1"/>
</dbReference>
<organism evidence="2 3">
    <name type="scientific">Candidatus Falkowbacteria bacterium CG1_02_41_21</name>
    <dbReference type="NCBI Taxonomy" id="1805147"/>
    <lineage>
        <taxon>Bacteria</taxon>
        <taxon>Candidatus Falkowiibacteriota</taxon>
    </lineage>
</organism>
<feature type="non-terminal residue" evidence="2">
    <location>
        <position position="333"/>
    </location>
</feature>
<feature type="transmembrane region" description="Helical" evidence="1">
    <location>
        <begin position="102"/>
        <end position="125"/>
    </location>
</feature>
<name>A0A1J4T8R7_9BACT</name>
<keyword evidence="1" id="KW-0472">Membrane</keyword>
<dbReference type="NCBIfam" id="NF037959">
    <property type="entry name" value="MFS_SpdSyn"/>
    <property type="match status" value="1"/>
</dbReference>